<reference evidence="1" key="2">
    <citation type="journal article" date="2020" name="Nat. Commun.">
        <title>Large-scale genome sequencing of mycorrhizal fungi provides insights into the early evolution of symbiotic traits.</title>
        <authorList>
            <person name="Miyauchi S."/>
            <person name="Kiss E."/>
            <person name="Kuo A."/>
            <person name="Drula E."/>
            <person name="Kohler A."/>
            <person name="Sanchez-Garcia M."/>
            <person name="Morin E."/>
            <person name="Andreopoulos B."/>
            <person name="Barry K.W."/>
            <person name="Bonito G."/>
            <person name="Buee M."/>
            <person name="Carver A."/>
            <person name="Chen C."/>
            <person name="Cichocki N."/>
            <person name="Clum A."/>
            <person name="Culley D."/>
            <person name="Crous P.W."/>
            <person name="Fauchery L."/>
            <person name="Girlanda M."/>
            <person name="Hayes R.D."/>
            <person name="Keri Z."/>
            <person name="LaButti K."/>
            <person name="Lipzen A."/>
            <person name="Lombard V."/>
            <person name="Magnuson J."/>
            <person name="Maillard F."/>
            <person name="Murat C."/>
            <person name="Nolan M."/>
            <person name="Ohm R.A."/>
            <person name="Pangilinan J."/>
            <person name="Pereira M.F."/>
            <person name="Perotto S."/>
            <person name="Peter M."/>
            <person name="Pfister S."/>
            <person name="Riley R."/>
            <person name="Sitrit Y."/>
            <person name="Stielow J.B."/>
            <person name="Szollosi G."/>
            <person name="Zifcakova L."/>
            <person name="Stursova M."/>
            <person name="Spatafora J.W."/>
            <person name="Tedersoo L."/>
            <person name="Vaario L.M."/>
            <person name="Yamada A."/>
            <person name="Yan M."/>
            <person name="Wang P."/>
            <person name="Xu J."/>
            <person name="Bruns T."/>
            <person name="Baldrian P."/>
            <person name="Vilgalys R."/>
            <person name="Dunand C."/>
            <person name="Henrissat B."/>
            <person name="Grigoriev I.V."/>
            <person name="Hibbett D."/>
            <person name="Nagy L.G."/>
            <person name="Martin F.M."/>
        </authorList>
    </citation>
    <scope>NUCLEOTIDE SEQUENCE</scope>
    <source>
        <strain evidence="1">P2</strain>
    </source>
</reference>
<dbReference type="EMBL" id="MU118017">
    <property type="protein sequence ID" value="KAF9648216.1"/>
    <property type="molecule type" value="Genomic_DNA"/>
</dbReference>
<gene>
    <name evidence="1" type="ORF">BDM02DRAFT_3115685</name>
</gene>
<organism evidence="1 2">
    <name type="scientific">Thelephora ganbajun</name>
    <name type="common">Ganba fungus</name>
    <dbReference type="NCBI Taxonomy" id="370292"/>
    <lineage>
        <taxon>Eukaryota</taxon>
        <taxon>Fungi</taxon>
        <taxon>Dikarya</taxon>
        <taxon>Basidiomycota</taxon>
        <taxon>Agaricomycotina</taxon>
        <taxon>Agaricomycetes</taxon>
        <taxon>Thelephorales</taxon>
        <taxon>Thelephoraceae</taxon>
        <taxon>Thelephora</taxon>
    </lineage>
</organism>
<evidence type="ECO:0000313" key="1">
    <source>
        <dbReference type="EMBL" id="KAF9648216.1"/>
    </source>
</evidence>
<proteinExistence type="predicted"/>
<evidence type="ECO:0000313" key="2">
    <source>
        <dbReference type="Proteomes" id="UP000886501"/>
    </source>
</evidence>
<name>A0ACB6ZF09_THEGA</name>
<dbReference type="Proteomes" id="UP000886501">
    <property type="component" value="Unassembled WGS sequence"/>
</dbReference>
<keyword evidence="2" id="KW-1185">Reference proteome</keyword>
<accession>A0ACB6ZF09</accession>
<protein>
    <submittedName>
        <fullName evidence="1">Uncharacterized protein</fullName>
    </submittedName>
</protein>
<sequence length="579" mass="65749">MEASSDQIVQAIYTTLRGYIALLPNYDTKTRYCIEVYKPTEAFEEAYGKTVVDLESLKLEEQHLRANPVKCVMLSPQGALSDADAGQTLIVVFGIPPRPSTTLTLSDMFLRLKIVDEAPSRVSQPESYKALQSQSEQRNLDDRPSADRFIPPISLLYDGFGVFEDVRRGIKVLGEDDILEGQLWGKVNAFVDRMAEFYDSEAERRADVVHHLEEMFHARKDPSKIGACHITSDGHLNGAHEAMVFCVECKNELSNISCEPSAELVSYVASSFKEQLRGKHRALFHAWRVPALGMTQIGPFVQFFGIVMLAPQMRVVHLTPMLPLAIPTDDEQSLRNIFLAFKAASIVVAKIQADVRRLLQETTLPEIPLESRELPSVTDIEAPHTSASPSRIKFTLVGRYDQEVVYRNLYHARLDPTNEEIYVKFTRQYSRELHVFCAKRGLAPELLGFERLTGGWFALAMKKVDIVEPWKIQSFPELETWKKEIRQLVKDFHQEGLVHGDLRLANFIFTEGESPRRMLLIDFDWGGKAGEVFFPPGQLVEDLKVQDDRLDRPITKEHDDRVLAGAFTRLDQLVAFKTR</sequence>
<reference evidence="1" key="1">
    <citation type="submission" date="2019-10" db="EMBL/GenBank/DDBJ databases">
        <authorList>
            <consortium name="DOE Joint Genome Institute"/>
            <person name="Kuo A."/>
            <person name="Miyauchi S."/>
            <person name="Kiss E."/>
            <person name="Drula E."/>
            <person name="Kohler A."/>
            <person name="Sanchez-Garcia M."/>
            <person name="Andreopoulos B."/>
            <person name="Barry K.W."/>
            <person name="Bonito G."/>
            <person name="Buee M."/>
            <person name="Carver A."/>
            <person name="Chen C."/>
            <person name="Cichocki N."/>
            <person name="Clum A."/>
            <person name="Culley D."/>
            <person name="Crous P.W."/>
            <person name="Fauchery L."/>
            <person name="Girlanda M."/>
            <person name="Hayes R."/>
            <person name="Keri Z."/>
            <person name="Labutti K."/>
            <person name="Lipzen A."/>
            <person name="Lombard V."/>
            <person name="Magnuson J."/>
            <person name="Maillard F."/>
            <person name="Morin E."/>
            <person name="Murat C."/>
            <person name="Nolan M."/>
            <person name="Ohm R."/>
            <person name="Pangilinan J."/>
            <person name="Pereira M."/>
            <person name="Perotto S."/>
            <person name="Peter M."/>
            <person name="Riley R."/>
            <person name="Sitrit Y."/>
            <person name="Stielow B."/>
            <person name="Szollosi G."/>
            <person name="Zifcakova L."/>
            <person name="Stursova M."/>
            <person name="Spatafora J.W."/>
            <person name="Tedersoo L."/>
            <person name="Vaario L.-M."/>
            <person name="Yamada A."/>
            <person name="Yan M."/>
            <person name="Wang P."/>
            <person name="Xu J."/>
            <person name="Bruns T."/>
            <person name="Baldrian P."/>
            <person name="Vilgalys R."/>
            <person name="Henrissat B."/>
            <person name="Grigoriev I.V."/>
            <person name="Hibbett D."/>
            <person name="Nagy L.G."/>
            <person name="Martin F.M."/>
        </authorList>
    </citation>
    <scope>NUCLEOTIDE SEQUENCE</scope>
    <source>
        <strain evidence="1">P2</strain>
    </source>
</reference>
<comment type="caution">
    <text evidence="1">The sequence shown here is derived from an EMBL/GenBank/DDBJ whole genome shotgun (WGS) entry which is preliminary data.</text>
</comment>